<feature type="compositionally biased region" description="Polar residues" evidence="1">
    <location>
        <begin position="51"/>
        <end position="64"/>
    </location>
</feature>
<name>A0ABV5FXG5_9MICC</name>
<organism evidence="2 3">
    <name type="scientific">Citricoccus parietis</name>
    <dbReference type="NCBI Taxonomy" id="592307"/>
    <lineage>
        <taxon>Bacteria</taxon>
        <taxon>Bacillati</taxon>
        <taxon>Actinomycetota</taxon>
        <taxon>Actinomycetes</taxon>
        <taxon>Micrococcales</taxon>
        <taxon>Micrococcaceae</taxon>
        <taxon>Citricoccus</taxon>
    </lineage>
</organism>
<accession>A0ABV5FXG5</accession>
<feature type="region of interest" description="Disordered" evidence="1">
    <location>
        <begin position="51"/>
        <end position="73"/>
    </location>
</feature>
<comment type="caution">
    <text evidence="2">The sequence shown here is derived from an EMBL/GenBank/DDBJ whole genome shotgun (WGS) entry which is preliminary data.</text>
</comment>
<evidence type="ECO:0000313" key="3">
    <source>
        <dbReference type="Proteomes" id="UP001589575"/>
    </source>
</evidence>
<dbReference type="Proteomes" id="UP001589575">
    <property type="component" value="Unassembled WGS sequence"/>
</dbReference>
<evidence type="ECO:0000313" key="2">
    <source>
        <dbReference type="EMBL" id="MFB9071371.1"/>
    </source>
</evidence>
<protein>
    <recommendedName>
        <fullName evidence="4">Secreted protein</fullName>
    </recommendedName>
</protein>
<proteinExistence type="predicted"/>
<dbReference type="EMBL" id="JBHMFI010000001">
    <property type="protein sequence ID" value="MFB9071371.1"/>
    <property type="molecule type" value="Genomic_DNA"/>
</dbReference>
<gene>
    <name evidence="2" type="ORF">ACFFX0_09250</name>
</gene>
<keyword evidence="3" id="KW-1185">Reference proteome</keyword>
<evidence type="ECO:0000256" key="1">
    <source>
        <dbReference type="SAM" id="MobiDB-lite"/>
    </source>
</evidence>
<sequence>MRRQSLTTSFLKSMTTSCRGLFLYRPPLALSSVRKAPWKPSAIPMMSSWTSCASGPASRTSTGVLTRKRSSKP</sequence>
<reference evidence="2 3" key="1">
    <citation type="submission" date="2024-09" db="EMBL/GenBank/DDBJ databases">
        <authorList>
            <person name="Sun Q."/>
            <person name="Mori K."/>
        </authorList>
    </citation>
    <scope>NUCLEOTIDE SEQUENCE [LARGE SCALE GENOMIC DNA]</scope>
    <source>
        <strain evidence="2 3">CCM 7609</strain>
    </source>
</reference>
<evidence type="ECO:0008006" key="4">
    <source>
        <dbReference type="Google" id="ProtNLM"/>
    </source>
</evidence>